<keyword evidence="3 6" id="KW-1133">Transmembrane helix</keyword>
<gene>
    <name evidence="8" type="ORF">EHT25_06145</name>
</gene>
<keyword evidence="8" id="KW-0547">Nucleotide-binding</keyword>
<keyword evidence="9" id="KW-1185">Reference proteome</keyword>
<feature type="transmembrane region" description="Helical" evidence="6">
    <location>
        <begin position="279"/>
        <end position="300"/>
    </location>
</feature>
<evidence type="ECO:0000256" key="3">
    <source>
        <dbReference type="ARBA" id="ARBA00022989"/>
    </source>
</evidence>
<keyword evidence="2 6" id="KW-0812">Transmembrane</keyword>
<dbReference type="PROSITE" id="PS50929">
    <property type="entry name" value="ABC_TM1F"/>
    <property type="match status" value="1"/>
</dbReference>
<dbReference type="GO" id="GO:0015421">
    <property type="term" value="F:ABC-type oligopeptide transporter activity"/>
    <property type="evidence" value="ECO:0007669"/>
    <property type="project" value="TreeGrafter"/>
</dbReference>
<protein>
    <submittedName>
        <fullName evidence="8">ABC transporter ATP-binding protein</fullName>
    </submittedName>
</protein>
<dbReference type="SUPFAM" id="SSF90123">
    <property type="entry name" value="ABC transporter transmembrane region"/>
    <property type="match status" value="1"/>
</dbReference>
<name>A0A3P1C2N0_9BACT</name>
<feature type="transmembrane region" description="Helical" evidence="6">
    <location>
        <begin position="140"/>
        <end position="158"/>
    </location>
</feature>
<dbReference type="Proteomes" id="UP000271925">
    <property type="component" value="Unassembled WGS sequence"/>
</dbReference>
<proteinExistence type="predicted"/>
<dbReference type="GO" id="GO:0005524">
    <property type="term" value="F:ATP binding"/>
    <property type="evidence" value="ECO:0007669"/>
    <property type="project" value="UniProtKB-KW"/>
</dbReference>
<feature type="transmembrane region" description="Helical" evidence="6">
    <location>
        <begin position="249"/>
        <end position="273"/>
    </location>
</feature>
<dbReference type="GO" id="GO:0005886">
    <property type="term" value="C:plasma membrane"/>
    <property type="evidence" value="ECO:0007669"/>
    <property type="project" value="UniProtKB-SubCell"/>
</dbReference>
<dbReference type="Pfam" id="PF00664">
    <property type="entry name" value="ABC_membrane"/>
    <property type="match status" value="1"/>
</dbReference>
<evidence type="ECO:0000256" key="5">
    <source>
        <dbReference type="SAM" id="MobiDB-lite"/>
    </source>
</evidence>
<accession>A0A3P1C2N0</accession>
<feature type="compositionally biased region" description="Polar residues" evidence="5">
    <location>
        <begin position="332"/>
        <end position="347"/>
    </location>
</feature>
<evidence type="ECO:0000256" key="1">
    <source>
        <dbReference type="ARBA" id="ARBA00004651"/>
    </source>
</evidence>
<evidence type="ECO:0000256" key="2">
    <source>
        <dbReference type="ARBA" id="ARBA00022692"/>
    </source>
</evidence>
<dbReference type="EMBL" id="RQJO01000007">
    <property type="protein sequence ID" value="RRB07356.1"/>
    <property type="molecule type" value="Genomic_DNA"/>
</dbReference>
<feature type="transmembrane region" description="Helical" evidence="6">
    <location>
        <begin position="164"/>
        <end position="183"/>
    </location>
</feature>
<evidence type="ECO:0000256" key="4">
    <source>
        <dbReference type="ARBA" id="ARBA00023136"/>
    </source>
</evidence>
<organism evidence="8 9">
    <name type="scientific">Larkinella rosea</name>
    <dbReference type="NCBI Taxonomy" id="2025312"/>
    <lineage>
        <taxon>Bacteria</taxon>
        <taxon>Pseudomonadati</taxon>
        <taxon>Bacteroidota</taxon>
        <taxon>Cytophagia</taxon>
        <taxon>Cytophagales</taxon>
        <taxon>Spirosomataceae</taxon>
        <taxon>Larkinella</taxon>
    </lineage>
</organism>
<dbReference type="AlphaFoldDB" id="A0A3P1C2N0"/>
<evidence type="ECO:0000259" key="7">
    <source>
        <dbReference type="PROSITE" id="PS50929"/>
    </source>
</evidence>
<evidence type="ECO:0000256" key="6">
    <source>
        <dbReference type="SAM" id="Phobius"/>
    </source>
</evidence>
<evidence type="ECO:0000313" key="8">
    <source>
        <dbReference type="EMBL" id="RRB07356.1"/>
    </source>
</evidence>
<feature type="transmembrane region" description="Helical" evidence="6">
    <location>
        <begin position="26"/>
        <end position="47"/>
    </location>
</feature>
<dbReference type="InterPro" id="IPR011527">
    <property type="entry name" value="ABC1_TM_dom"/>
</dbReference>
<dbReference type="PANTHER" id="PTHR43394">
    <property type="entry name" value="ATP-DEPENDENT PERMEASE MDL1, MITOCHONDRIAL"/>
    <property type="match status" value="1"/>
</dbReference>
<feature type="domain" description="ABC transmembrane type-1" evidence="7">
    <location>
        <begin position="29"/>
        <end position="306"/>
    </location>
</feature>
<feature type="region of interest" description="Disordered" evidence="5">
    <location>
        <begin position="327"/>
        <end position="347"/>
    </location>
</feature>
<reference evidence="8 9" key="1">
    <citation type="submission" date="2018-11" db="EMBL/GenBank/DDBJ databases">
        <authorList>
            <person name="Zhou Z."/>
            <person name="Wang G."/>
        </authorList>
    </citation>
    <scope>NUCLEOTIDE SEQUENCE [LARGE SCALE GENOMIC DNA]</scope>
    <source>
        <strain evidence="8 9">KCTC52004</strain>
    </source>
</reference>
<evidence type="ECO:0000313" key="9">
    <source>
        <dbReference type="Proteomes" id="UP000271925"/>
    </source>
</evidence>
<dbReference type="Gene3D" id="1.20.1560.10">
    <property type="entry name" value="ABC transporter type 1, transmembrane domain"/>
    <property type="match status" value="1"/>
</dbReference>
<dbReference type="InterPro" id="IPR039421">
    <property type="entry name" value="Type_1_exporter"/>
</dbReference>
<dbReference type="PANTHER" id="PTHR43394:SF4">
    <property type="entry name" value="TOXIN SECRETION ABC TRANSPORTER ATP-BINDING PROTEIN"/>
    <property type="match status" value="1"/>
</dbReference>
<comment type="caution">
    <text evidence="8">The sequence shown here is derived from an EMBL/GenBank/DDBJ whole genome shotgun (WGS) entry which is preliminary data.</text>
</comment>
<dbReference type="InterPro" id="IPR036640">
    <property type="entry name" value="ABC1_TM_sf"/>
</dbReference>
<keyword evidence="4 6" id="KW-0472">Membrane</keyword>
<comment type="subcellular location">
    <subcellularLocation>
        <location evidence="1">Cell membrane</location>
        <topology evidence="1">Multi-pass membrane protein</topology>
    </subcellularLocation>
</comment>
<dbReference type="OrthoDB" id="311344at2"/>
<feature type="transmembrane region" description="Helical" evidence="6">
    <location>
        <begin position="59"/>
        <end position="80"/>
    </location>
</feature>
<dbReference type="RefSeq" id="WP_124872210.1">
    <property type="nucleotide sequence ID" value="NZ_RQJO01000007.1"/>
</dbReference>
<keyword evidence="8" id="KW-0067">ATP-binding</keyword>
<sequence>MASNTQSHITPLQRLIRLLGTEKRDIWYVCLYALVAGLISMSLPLGVQAVFNLVSGGMVFSSVYVLIGLVVVGVIITGLIQIGQQALVEVLEQRLFAKAALEFTYRLPRIRPEALQGQQAPELMNRFFDVLTIQKGMPKLLIDLMAAAIQILFGIMLLSFYHPVFLVFGLFTLIAVIVIVWLLGPSGLRTSLSESKYKYKMAAWLEDIANRLDDYRNPQRVNEPLMRTDEYVGHYLEYRNQHFQVLKRFYYNALAFKTVVTGGLLILGTALVVDRQMTLGQFVAAELVIVLITGSVEKLIMGIDTVFDMLTAVEKMGNVTDLPMDDIEPESPANQPVQSPVFSPSIF</sequence>